<accession>A0AAN6S9E6</accession>
<comment type="caution">
    <text evidence="5">The sequence shown here is derived from an EMBL/GenBank/DDBJ whole genome shotgun (WGS) entry which is preliminary data.</text>
</comment>
<dbReference type="EMBL" id="MU853755">
    <property type="protein sequence ID" value="KAK3945319.1"/>
    <property type="molecule type" value="Genomic_DNA"/>
</dbReference>
<gene>
    <name evidence="5" type="ORF">QBC46DRAFT_455519</name>
</gene>
<dbReference type="Pfam" id="PF00135">
    <property type="entry name" value="COesterase"/>
    <property type="match status" value="1"/>
</dbReference>
<protein>
    <recommendedName>
        <fullName evidence="3">Carboxylic ester hydrolase</fullName>
        <ecNumber evidence="3">3.1.1.-</ecNumber>
    </recommendedName>
</protein>
<dbReference type="InterPro" id="IPR019826">
    <property type="entry name" value="Carboxylesterase_B_AS"/>
</dbReference>
<sequence length="616" mass="66090">MVPLLSTTTTLAAAALWLGGASGVLGIPSSSSSSSHINNIGVSSAAPVVVATAKNGSYSGTYSRQWNQDYFLGLPYAQRFSVAQPLNTTWTDVRPATQYPPFCPGYGGDNKNYTESEDCLYLNVIRPHNTPPSAGLPVAVWIHGGGLFMGGSADIRYNLSFIVDNSVQLNTPMIAVSLNYRVSAFGFPVGREAMAQGVTNLGFRDQRLALAWVNENIQAFGGDPKKVTLWGESSGAESLSAQVLAYNGRDDGLFRGAMAESGFGGVLERYPGVLNATEDMQTAYDTLVGRTSCAGNASDTLGCLRGLPFSEIDAALNETDLGQQPLGQGRWPPVLDGDFIADHPSNQLRDGRFVRVPVLIGTNTDEGTAFESGFSNGSKVDTDADIAAAIRNIIGPDATKQTGKTVDELVGELMYTYPNIEAIGIPGLDKFGVIKGNTTLADMVGLQYRRAGAVFGDFMMQYMRRRANLAWSQYGVPSWSYRFDVVVNGVPAIVGATHFQEVAFVFYNLGGDGYFQANPFDVENNKEFAALAKTMSDAWVSFVTNQDPNPRISRGNKSLQWPKYDPASGGGVGSNMVFSVNGDQVCGQKGSYVEADSWRAEGINWMIENALSVFGN</sequence>
<dbReference type="InterPro" id="IPR002018">
    <property type="entry name" value="CarbesteraseB"/>
</dbReference>
<dbReference type="PANTHER" id="PTHR11559">
    <property type="entry name" value="CARBOXYLESTERASE"/>
    <property type="match status" value="1"/>
</dbReference>
<evidence type="ECO:0000256" key="2">
    <source>
        <dbReference type="ARBA" id="ARBA00022801"/>
    </source>
</evidence>
<dbReference type="SUPFAM" id="SSF53474">
    <property type="entry name" value="alpha/beta-Hydrolases"/>
    <property type="match status" value="1"/>
</dbReference>
<organism evidence="5 6">
    <name type="scientific">Diplogelasinospora grovesii</name>
    <dbReference type="NCBI Taxonomy" id="303347"/>
    <lineage>
        <taxon>Eukaryota</taxon>
        <taxon>Fungi</taxon>
        <taxon>Dikarya</taxon>
        <taxon>Ascomycota</taxon>
        <taxon>Pezizomycotina</taxon>
        <taxon>Sordariomycetes</taxon>
        <taxon>Sordariomycetidae</taxon>
        <taxon>Sordariales</taxon>
        <taxon>Diplogelasinosporaceae</taxon>
        <taxon>Diplogelasinospora</taxon>
    </lineage>
</organism>
<evidence type="ECO:0000259" key="4">
    <source>
        <dbReference type="Pfam" id="PF00135"/>
    </source>
</evidence>
<comment type="similarity">
    <text evidence="1 3">Belongs to the type-B carboxylesterase/lipase family.</text>
</comment>
<keyword evidence="3" id="KW-0732">Signal</keyword>
<feature type="signal peptide" evidence="3">
    <location>
        <begin position="1"/>
        <end position="26"/>
    </location>
</feature>
<dbReference type="Proteomes" id="UP001303473">
    <property type="component" value="Unassembled WGS sequence"/>
</dbReference>
<dbReference type="InterPro" id="IPR050309">
    <property type="entry name" value="Type-B_Carboxylest/Lipase"/>
</dbReference>
<evidence type="ECO:0000313" key="6">
    <source>
        <dbReference type="Proteomes" id="UP001303473"/>
    </source>
</evidence>
<evidence type="ECO:0000313" key="5">
    <source>
        <dbReference type="EMBL" id="KAK3945319.1"/>
    </source>
</evidence>
<dbReference type="AlphaFoldDB" id="A0AAN6S9E6"/>
<dbReference type="PROSITE" id="PS00122">
    <property type="entry name" value="CARBOXYLESTERASE_B_1"/>
    <property type="match status" value="1"/>
</dbReference>
<evidence type="ECO:0000256" key="1">
    <source>
        <dbReference type="ARBA" id="ARBA00005964"/>
    </source>
</evidence>
<dbReference type="GO" id="GO:0016787">
    <property type="term" value="F:hydrolase activity"/>
    <property type="evidence" value="ECO:0007669"/>
    <property type="project" value="UniProtKB-KW"/>
</dbReference>
<feature type="chain" id="PRO_5042673598" description="Carboxylic ester hydrolase" evidence="3">
    <location>
        <begin position="27"/>
        <end position="616"/>
    </location>
</feature>
<keyword evidence="6" id="KW-1185">Reference proteome</keyword>
<dbReference type="InterPro" id="IPR019819">
    <property type="entry name" value="Carboxylesterase_B_CS"/>
</dbReference>
<reference evidence="6" key="1">
    <citation type="journal article" date="2023" name="Mol. Phylogenet. Evol.">
        <title>Genome-scale phylogeny and comparative genomics of the fungal order Sordariales.</title>
        <authorList>
            <person name="Hensen N."/>
            <person name="Bonometti L."/>
            <person name="Westerberg I."/>
            <person name="Brannstrom I.O."/>
            <person name="Guillou S."/>
            <person name="Cros-Aarteil S."/>
            <person name="Calhoun S."/>
            <person name="Haridas S."/>
            <person name="Kuo A."/>
            <person name="Mondo S."/>
            <person name="Pangilinan J."/>
            <person name="Riley R."/>
            <person name="LaButti K."/>
            <person name="Andreopoulos B."/>
            <person name="Lipzen A."/>
            <person name="Chen C."/>
            <person name="Yan M."/>
            <person name="Daum C."/>
            <person name="Ng V."/>
            <person name="Clum A."/>
            <person name="Steindorff A."/>
            <person name="Ohm R.A."/>
            <person name="Martin F."/>
            <person name="Silar P."/>
            <person name="Natvig D.O."/>
            <person name="Lalanne C."/>
            <person name="Gautier V."/>
            <person name="Ament-Velasquez S.L."/>
            <person name="Kruys A."/>
            <person name="Hutchinson M.I."/>
            <person name="Powell A.J."/>
            <person name="Barry K."/>
            <person name="Miller A.N."/>
            <person name="Grigoriev I.V."/>
            <person name="Debuchy R."/>
            <person name="Gladieux P."/>
            <person name="Hiltunen Thoren M."/>
            <person name="Johannesson H."/>
        </authorList>
    </citation>
    <scope>NUCLEOTIDE SEQUENCE [LARGE SCALE GENOMIC DNA]</scope>
    <source>
        <strain evidence="6">CBS 340.73</strain>
    </source>
</reference>
<evidence type="ECO:0000256" key="3">
    <source>
        <dbReference type="RuleBase" id="RU361235"/>
    </source>
</evidence>
<dbReference type="PROSITE" id="PS00941">
    <property type="entry name" value="CARBOXYLESTERASE_B_2"/>
    <property type="match status" value="1"/>
</dbReference>
<name>A0AAN6S9E6_9PEZI</name>
<proteinExistence type="inferred from homology"/>
<keyword evidence="2 3" id="KW-0378">Hydrolase</keyword>
<dbReference type="Gene3D" id="3.40.50.1820">
    <property type="entry name" value="alpha/beta hydrolase"/>
    <property type="match status" value="1"/>
</dbReference>
<dbReference type="EC" id="3.1.1.-" evidence="3"/>
<dbReference type="InterPro" id="IPR029058">
    <property type="entry name" value="AB_hydrolase_fold"/>
</dbReference>
<feature type="domain" description="Carboxylesterase type B" evidence="4">
    <location>
        <begin position="52"/>
        <end position="567"/>
    </location>
</feature>